<dbReference type="InParanoid" id="K3Y4J7"/>
<dbReference type="EMBL" id="AGNK02002647">
    <property type="status" value="NOT_ANNOTATED_CDS"/>
    <property type="molecule type" value="Genomic_DNA"/>
</dbReference>
<evidence type="ECO:0000313" key="3">
    <source>
        <dbReference type="Proteomes" id="UP000004995"/>
    </source>
</evidence>
<dbReference type="EnsemblPlants" id="KQL11720">
    <property type="protein sequence ID" value="KQL11720"/>
    <property type="gene ID" value="SETIT_009135mg"/>
</dbReference>
<evidence type="ECO:0000313" key="2">
    <source>
        <dbReference type="EnsemblPlants" id="KQL11720"/>
    </source>
</evidence>
<name>K3Y4J7_SETIT</name>
<dbReference type="Gramene" id="KQL11720">
    <property type="protein sequence ID" value="KQL11720"/>
    <property type="gene ID" value="SETIT_009135mg"/>
</dbReference>
<keyword evidence="1" id="KW-0812">Transmembrane</keyword>
<keyword evidence="3" id="KW-1185">Reference proteome</keyword>
<dbReference type="Proteomes" id="UP000004995">
    <property type="component" value="Unassembled WGS sequence"/>
</dbReference>
<keyword evidence="1" id="KW-1133">Transmembrane helix</keyword>
<keyword evidence="1" id="KW-0472">Membrane</keyword>
<dbReference type="HOGENOM" id="CLU_3320945_0_0_1"/>
<accession>K3Y4J7</accession>
<proteinExistence type="predicted"/>
<sequence>MFLPNWLKNKPTYILLIFSLGNLEFAVHSFSYELWTYMK</sequence>
<reference evidence="3" key="1">
    <citation type="journal article" date="2012" name="Nat. Biotechnol.">
        <title>Reference genome sequence of the model plant Setaria.</title>
        <authorList>
            <person name="Bennetzen J.L."/>
            <person name="Schmutz J."/>
            <person name="Wang H."/>
            <person name="Percifield R."/>
            <person name="Hawkins J."/>
            <person name="Pontaroli A.C."/>
            <person name="Estep M."/>
            <person name="Feng L."/>
            <person name="Vaughn J.N."/>
            <person name="Grimwood J."/>
            <person name="Jenkins J."/>
            <person name="Barry K."/>
            <person name="Lindquist E."/>
            <person name="Hellsten U."/>
            <person name="Deshpande S."/>
            <person name="Wang X."/>
            <person name="Wu X."/>
            <person name="Mitros T."/>
            <person name="Triplett J."/>
            <person name="Yang X."/>
            <person name="Ye C.Y."/>
            <person name="Mauro-Herrera M."/>
            <person name="Wang L."/>
            <person name="Li P."/>
            <person name="Sharma M."/>
            <person name="Sharma R."/>
            <person name="Ronald P.C."/>
            <person name="Panaud O."/>
            <person name="Kellogg E.A."/>
            <person name="Brutnell T.P."/>
            <person name="Doust A.N."/>
            <person name="Tuskan G.A."/>
            <person name="Rokhsar D."/>
            <person name="Devos K.M."/>
        </authorList>
    </citation>
    <scope>NUCLEOTIDE SEQUENCE [LARGE SCALE GENOMIC DNA]</scope>
    <source>
        <strain evidence="3">cv. Yugu1</strain>
    </source>
</reference>
<reference evidence="2" key="2">
    <citation type="submission" date="2018-08" db="UniProtKB">
        <authorList>
            <consortium name="EnsemblPlants"/>
        </authorList>
    </citation>
    <scope>IDENTIFICATION</scope>
    <source>
        <strain evidence="2">Yugu1</strain>
    </source>
</reference>
<evidence type="ECO:0000256" key="1">
    <source>
        <dbReference type="SAM" id="Phobius"/>
    </source>
</evidence>
<dbReference type="AlphaFoldDB" id="K3Y4J7"/>
<organism evidence="2 3">
    <name type="scientific">Setaria italica</name>
    <name type="common">Foxtail millet</name>
    <name type="synonym">Panicum italicum</name>
    <dbReference type="NCBI Taxonomy" id="4555"/>
    <lineage>
        <taxon>Eukaryota</taxon>
        <taxon>Viridiplantae</taxon>
        <taxon>Streptophyta</taxon>
        <taxon>Embryophyta</taxon>
        <taxon>Tracheophyta</taxon>
        <taxon>Spermatophyta</taxon>
        <taxon>Magnoliopsida</taxon>
        <taxon>Liliopsida</taxon>
        <taxon>Poales</taxon>
        <taxon>Poaceae</taxon>
        <taxon>PACMAD clade</taxon>
        <taxon>Panicoideae</taxon>
        <taxon>Panicodae</taxon>
        <taxon>Paniceae</taxon>
        <taxon>Cenchrinae</taxon>
        <taxon>Setaria</taxon>
    </lineage>
</organism>
<protein>
    <submittedName>
        <fullName evidence="2">Uncharacterized protein</fullName>
    </submittedName>
</protein>
<feature type="transmembrane region" description="Helical" evidence="1">
    <location>
        <begin position="12"/>
        <end position="35"/>
    </location>
</feature>